<sequence length="431" mass="49549">MVLRMWGLPGQSMNMAKVSFCYKIFSLAVLSLNSFAIATEFLRRGGWFVTKVFRSRDYEPFKWVLSQFFRTVRAIKPEASRLESAEIFLVGQNYIAPARIDPKFLDARHVFGEVDAPKDRAALVSTFLKESRKKSKDSIEESTLPKRGTDEDEEDLEVETQVQRLLDEEEKLKKKKMKKVRKEKRKLAERYVLKMSHESDYIEQNDDELFSLAAVKDLVGLEESNKLSGDTSNTGVDDLAREQIDAALKAKRKRLADEWCSAVEGKKRVHFERRSVNQSDEHLSDSELFGEIYAHNQRDDLYLSSEESSEGELGKENRENRKSTLSSEEESSEIDEDSNSISLSNSPSLISYSNDRRVKSKRKMILPPGLALSTSEQGKRNPLLVDLDDSEEIVKKKRKIESWFGSDEIQVKYLWYLQEYILHVLGLATTT</sequence>
<dbReference type="AlphaFoldDB" id="A0A183KPV1"/>
<evidence type="ECO:0000313" key="7">
    <source>
        <dbReference type="EMBL" id="VDP62822.1"/>
    </source>
</evidence>
<dbReference type="Proteomes" id="UP000279833">
    <property type="component" value="Unassembled WGS sequence"/>
</dbReference>
<dbReference type="Pfam" id="PF01728">
    <property type="entry name" value="FtsJ"/>
    <property type="match status" value="1"/>
</dbReference>
<dbReference type="STRING" id="6186.A0A183KPV1"/>
<reference evidence="7 8" key="2">
    <citation type="submission" date="2018-11" db="EMBL/GenBank/DDBJ databases">
        <authorList>
            <consortium name="Pathogen Informatics"/>
        </authorList>
    </citation>
    <scope>NUCLEOTIDE SEQUENCE [LARGE SCALE GENOMIC DNA]</scope>
    <source>
        <strain evidence="7">Dakar</strain>
        <strain evidence="8">Dakar, Senegal</strain>
    </source>
</reference>
<dbReference type="InterPro" id="IPR029063">
    <property type="entry name" value="SAM-dependent_MTases_sf"/>
</dbReference>
<dbReference type="EMBL" id="UZAK01039362">
    <property type="protein sequence ID" value="VDP62822.1"/>
    <property type="molecule type" value="Genomic_DNA"/>
</dbReference>
<proteinExistence type="predicted"/>
<evidence type="ECO:0000256" key="4">
    <source>
        <dbReference type="ARBA" id="ARBA00022691"/>
    </source>
</evidence>
<evidence type="ECO:0000313" key="9">
    <source>
        <dbReference type="WBParaSite" id="SCUD_0001708601-mRNA-1"/>
    </source>
</evidence>
<evidence type="ECO:0000256" key="5">
    <source>
        <dbReference type="SAM" id="MobiDB-lite"/>
    </source>
</evidence>
<keyword evidence="8" id="KW-1185">Reference proteome</keyword>
<dbReference type="InterPro" id="IPR002877">
    <property type="entry name" value="RNA_MeTrfase_FtsJ_dom"/>
</dbReference>
<feature type="compositionally biased region" description="Acidic residues" evidence="5">
    <location>
        <begin position="327"/>
        <end position="338"/>
    </location>
</feature>
<dbReference type="PANTHER" id="PTHR10920:SF13">
    <property type="entry name" value="PRE-RRNA 2'-O-RIBOSE RNA METHYLTRANSFERASE FTSJ3"/>
    <property type="match status" value="1"/>
</dbReference>
<dbReference type="InterPro" id="IPR050082">
    <property type="entry name" value="RNA_methyltr_RlmE"/>
</dbReference>
<keyword evidence="1" id="KW-0698">rRNA processing</keyword>
<dbReference type="PANTHER" id="PTHR10920">
    <property type="entry name" value="RIBOSOMAL RNA METHYLTRANSFERASE"/>
    <property type="match status" value="1"/>
</dbReference>
<keyword evidence="4" id="KW-0949">S-adenosyl-L-methionine</keyword>
<dbReference type="SUPFAM" id="SSF53335">
    <property type="entry name" value="S-adenosyl-L-methionine-dependent methyltransferases"/>
    <property type="match status" value="1"/>
</dbReference>
<evidence type="ECO:0000256" key="1">
    <source>
        <dbReference type="ARBA" id="ARBA00022552"/>
    </source>
</evidence>
<keyword evidence="2" id="KW-0489">Methyltransferase</keyword>
<name>A0A183KPV1_9TREM</name>
<dbReference type="GO" id="GO:0005730">
    <property type="term" value="C:nucleolus"/>
    <property type="evidence" value="ECO:0007669"/>
    <property type="project" value="TreeGrafter"/>
</dbReference>
<feature type="region of interest" description="Disordered" evidence="5">
    <location>
        <begin position="138"/>
        <end position="158"/>
    </location>
</feature>
<dbReference type="GO" id="GO:0008650">
    <property type="term" value="F:rRNA (uridine-2'-O-)-methyltransferase activity"/>
    <property type="evidence" value="ECO:0007669"/>
    <property type="project" value="TreeGrafter"/>
</dbReference>
<reference evidence="9" key="1">
    <citation type="submission" date="2016-06" db="UniProtKB">
        <authorList>
            <consortium name="WormBaseParasite"/>
        </authorList>
    </citation>
    <scope>IDENTIFICATION</scope>
</reference>
<evidence type="ECO:0000256" key="3">
    <source>
        <dbReference type="ARBA" id="ARBA00022679"/>
    </source>
</evidence>
<feature type="region of interest" description="Disordered" evidence="5">
    <location>
        <begin position="304"/>
        <end position="346"/>
    </location>
</feature>
<feature type="compositionally biased region" description="Basic and acidic residues" evidence="5">
    <location>
        <begin position="312"/>
        <end position="322"/>
    </location>
</feature>
<protein>
    <submittedName>
        <fullName evidence="9">FtsJ domain-containing protein</fullName>
    </submittedName>
</protein>
<organism evidence="9">
    <name type="scientific">Schistosoma curassoni</name>
    <dbReference type="NCBI Taxonomy" id="6186"/>
    <lineage>
        <taxon>Eukaryota</taxon>
        <taxon>Metazoa</taxon>
        <taxon>Spiralia</taxon>
        <taxon>Lophotrochozoa</taxon>
        <taxon>Platyhelminthes</taxon>
        <taxon>Trematoda</taxon>
        <taxon>Digenea</taxon>
        <taxon>Strigeidida</taxon>
        <taxon>Schistosomatoidea</taxon>
        <taxon>Schistosomatidae</taxon>
        <taxon>Schistosoma</taxon>
    </lineage>
</organism>
<dbReference type="Gene3D" id="3.40.50.150">
    <property type="entry name" value="Vaccinia Virus protein VP39"/>
    <property type="match status" value="1"/>
</dbReference>
<gene>
    <name evidence="7" type="ORF">SCUD_LOCUS17083</name>
</gene>
<dbReference type="GO" id="GO:0000466">
    <property type="term" value="P:maturation of 5.8S rRNA from tricistronic rRNA transcript (SSU-rRNA, 5.8S rRNA, LSU-rRNA)"/>
    <property type="evidence" value="ECO:0007669"/>
    <property type="project" value="TreeGrafter"/>
</dbReference>
<feature type="compositionally biased region" description="Basic and acidic residues" evidence="5">
    <location>
        <begin position="138"/>
        <end position="149"/>
    </location>
</feature>
<evidence type="ECO:0000256" key="2">
    <source>
        <dbReference type="ARBA" id="ARBA00022603"/>
    </source>
</evidence>
<dbReference type="GO" id="GO:0016435">
    <property type="term" value="F:rRNA (guanine) methyltransferase activity"/>
    <property type="evidence" value="ECO:0007669"/>
    <property type="project" value="TreeGrafter"/>
</dbReference>
<feature type="domain" description="Ribosomal RNA methyltransferase FtsJ" evidence="6">
    <location>
        <begin position="29"/>
        <end position="94"/>
    </location>
</feature>
<keyword evidence="3" id="KW-0808">Transferase</keyword>
<dbReference type="WBParaSite" id="SCUD_0001708601-mRNA-1">
    <property type="protein sequence ID" value="SCUD_0001708601-mRNA-1"/>
    <property type="gene ID" value="SCUD_0001708601"/>
</dbReference>
<dbReference type="GO" id="GO:0030687">
    <property type="term" value="C:preribosome, large subunit precursor"/>
    <property type="evidence" value="ECO:0007669"/>
    <property type="project" value="TreeGrafter"/>
</dbReference>
<evidence type="ECO:0000259" key="6">
    <source>
        <dbReference type="Pfam" id="PF01728"/>
    </source>
</evidence>
<dbReference type="GO" id="GO:0000463">
    <property type="term" value="P:maturation of LSU-rRNA from tricistronic rRNA transcript (SSU-rRNA, 5.8S rRNA, LSU-rRNA)"/>
    <property type="evidence" value="ECO:0007669"/>
    <property type="project" value="TreeGrafter"/>
</dbReference>
<accession>A0A183KPV1</accession>
<evidence type="ECO:0000313" key="8">
    <source>
        <dbReference type="Proteomes" id="UP000279833"/>
    </source>
</evidence>